<reference evidence="2" key="1">
    <citation type="submission" date="2020-05" db="EMBL/GenBank/DDBJ databases">
        <authorList>
            <person name="Chiriac C."/>
            <person name="Salcher M."/>
            <person name="Ghai R."/>
            <person name="Kavagutti S V."/>
        </authorList>
    </citation>
    <scope>NUCLEOTIDE SEQUENCE</scope>
</reference>
<sequence length="148" mass="15409">MSRRTRRSARADRPAGARSAEVCPGRPGDRRPRAALVRRAEAGQASVETVALAPVVGLVVVGLAVALSAQRAGESAGLAAHAAGLAAMQGRDPEDAAREAVPDVPRERLRVAVDGPRIVVRVRAAGPRALVSGFDAERRAVARKDGDR</sequence>
<name>A0A6J7IPA2_9ZZZZ</name>
<dbReference type="EMBL" id="CAFBMK010000174">
    <property type="protein sequence ID" value="CAB4932581.1"/>
    <property type="molecule type" value="Genomic_DNA"/>
</dbReference>
<proteinExistence type="predicted"/>
<organism evidence="2">
    <name type="scientific">freshwater metagenome</name>
    <dbReference type="NCBI Taxonomy" id="449393"/>
    <lineage>
        <taxon>unclassified sequences</taxon>
        <taxon>metagenomes</taxon>
        <taxon>ecological metagenomes</taxon>
    </lineage>
</organism>
<gene>
    <name evidence="2" type="ORF">UFOPK3564_02459</name>
</gene>
<accession>A0A6J7IPA2</accession>
<feature type="region of interest" description="Disordered" evidence="1">
    <location>
        <begin position="1"/>
        <end position="31"/>
    </location>
</feature>
<evidence type="ECO:0000313" key="2">
    <source>
        <dbReference type="EMBL" id="CAB4932581.1"/>
    </source>
</evidence>
<evidence type="ECO:0000256" key="1">
    <source>
        <dbReference type="SAM" id="MobiDB-lite"/>
    </source>
</evidence>
<dbReference type="AlphaFoldDB" id="A0A6J7IPA2"/>
<protein>
    <submittedName>
        <fullName evidence="2">Unannotated protein</fullName>
    </submittedName>
</protein>